<evidence type="ECO:0000256" key="5">
    <source>
        <dbReference type="ARBA" id="ARBA00023242"/>
    </source>
</evidence>
<dbReference type="KEGG" id="ghi:107907808"/>
<evidence type="ECO:0000256" key="1">
    <source>
        <dbReference type="ARBA" id="ARBA00004123"/>
    </source>
</evidence>
<reference evidence="8" key="1">
    <citation type="journal article" date="2020" name="Nat. Genet.">
        <title>Genomic diversifications of five Gossypium allopolyploid species and their impact on cotton improvement.</title>
        <authorList>
            <person name="Chen Z.J."/>
            <person name="Sreedasyam A."/>
            <person name="Ando A."/>
            <person name="Song Q."/>
            <person name="De Santiago L.M."/>
            <person name="Hulse-Kemp A.M."/>
            <person name="Ding M."/>
            <person name="Ye W."/>
            <person name="Kirkbride R.C."/>
            <person name="Jenkins J."/>
            <person name="Plott C."/>
            <person name="Lovell J."/>
            <person name="Lin Y.M."/>
            <person name="Vaughn R."/>
            <person name="Liu B."/>
            <person name="Simpson S."/>
            <person name="Scheffler B.E."/>
            <person name="Wen L."/>
            <person name="Saski C.A."/>
            <person name="Grover C.E."/>
            <person name="Hu G."/>
            <person name="Conover J.L."/>
            <person name="Carlson J.W."/>
            <person name="Shu S."/>
            <person name="Boston L.B."/>
            <person name="Williams M."/>
            <person name="Peterson D.G."/>
            <person name="McGee K."/>
            <person name="Jones D.C."/>
            <person name="Wendel J.F."/>
            <person name="Stelly D.M."/>
            <person name="Grimwood J."/>
            <person name="Schmutz J."/>
        </authorList>
    </citation>
    <scope>NUCLEOTIDE SEQUENCE [LARGE SCALE GENOMIC DNA]</scope>
    <source>
        <strain evidence="8">cv. TM-1</strain>
    </source>
</reference>
<protein>
    <submittedName>
        <fullName evidence="9">B3 domain-containing protein Os11g0197600</fullName>
    </submittedName>
</protein>
<dbReference type="Pfam" id="PF02362">
    <property type="entry name" value="B3"/>
    <property type="match status" value="2"/>
</dbReference>
<dbReference type="PANTHER" id="PTHR31391">
    <property type="entry name" value="B3 DOMAIN-CONTAINING PROTEIN OS11G0197600-RELATED"/>
    <property type="match status" value="1"/>
</dbReference>
<feature type="compositionally biased region" description="Polar residues" evidence="6">
    <location>
        <begin position="1"/>
        <end position="21"/>
    </location>
</feature>
<feature type="domain" description="TF-B3" evidence="7">
    <location>
        <begin position="47"/>
        <end position="146"/>
    </location>
</feature>
<feature type="region of interest" description="Disordered" evidence="6">
    <location>
        <begin position="1"/>
        <end position="35"/>
    </location>
</feature>
<keyword evidence="5" id="KW-0539">Nucleus</keyword>
<dbReference type="AlphaFoldDB" id="A0A1U8JPH1"/>
<evidence type="ECO:0000256" key="6">
    <source>
        <dbReference type="SAM" id="MobiDB-lite"/>
    </source>
</evidence>
<keyword evidence="2" id="KW-0805">Transcription regulation</keyword>
<evidence type="ECO:0000313" key="9">
    <source>
        <dbReference type="RefSeq" id="XP_016690613.2"/>
    </source>
</evidence>
<keyword evidence="8" id="KW-1185">Reference proteome</keyword>
<name>A0A1U8JPH1_GOSHI</name>
<comment type="subcellular location">
    <subcellularLocation>
        <location evidence="1">Nucleus</location>
    </subcellularLocation>
</comment>
<dbReference type="InterPro" id="IPR044837">
    <property type="entry name" value="REM16-like"/>
</dbReference>
<dbReference type="InterPro" id="IPR003340">
    <property type="entry name" value="B3_DNA-bd"/>
</dbReference>
<dbReference type="PANTHER" id="PTHR31391:SF151">
    <property type="entry name" value="B3 DOMAIN-CONTAINING PROTEIN REM19-LIKE"/>
    <property type="match status" value="1"/>
</dbReference>
<dbReference type="PaxDb" id="3635-A0A1U8JPH1"/>
<reference evidence="9" key="2">
    <citation type="submission" date="2025-08" db="UniProtKB">
        <authorList>
            <consortium name="RefSeq"/>
        </authorList>
    </citation>
    <scope>IDENTIFICATION</scope>
</reference>
<dbReference type="SMART" id="SM01019">
    <property type="entry name" value="B3"/>
    <property type="match status" value="2"/>
</dbReference>
<dbReference type="GO" id="GO:0003677">
    <property type="term" value="F:DNA binding"/>
    <property type="evidence" value="ECO:0007669"/>
    <property type="project" value="UniProtKB-KW"/>
</dbReference>
<proteinExistence type="predicted"/>
<evidence type="ECO:0000256" key="3">
    <source>
        <dbReference type="ARBA" id="ARBA00023125"/>
    </source>
</evidence>
<evidence type="ECO:0000259" key="7">
    <source>
        <dbReference type="PROSITE" id="PS50863"/>
    </source>
</evidence>
<dbReference type="PROSITE" id="PS50863">
    <property type="entry name" value="B3"/>
    <property type="match status" value="2"/>
</dbReference>
<feature type="domain" description="TF-B3" evidence="7">
    <location>
        <begin position="324"/>
        <end position="421"/>
    </location>
</feature>
<keyword evidence="4" id="KW-0804">Transcription</keyword>
<dbReference type="SUPFAM" id="SSF101936">
    <property type="entry name" value="DNA-binding pseudobarrel domain"/>
    <property type="match status" value="2"/>
</dbReference>
<keyword evidence="3" id="KW-0238">DNA-binding</keyword>
<dbReference type="InterPro" id="IPR015300">
    <property type="entry name" value="DNA-bd_pseudobarrel_sf"/>
</dbReference>
<dbReference type="Gene3D" id="2.40.330.10">
    <property type="entry name" value="DNA-binding pseudobarrel domain"/>
    <property type="match status" value="2"/>
</dbReference>
<dbReference type="Proteomes" id="UP000818029">
    <property type="component" value="Chromosome D03"/>
</dbReference>
<evidence type="ECO:0000313" key="8">
    <source>
        <dbReference type="Proteomes" id="UP000818029"/>
    </source>
</evidence>
<dbReference type="GO" id="GO:0005634">
    <property type="term" value="C:nucleus"/>
    <property type="evidence" value="ECO:0007669"/>
    <property type="project" value="UniProtKB-SubCell"/>
</dbReference>
<dbReference type="GeneID" id="107907808"/>
<dbReference type="RefSeq" id="XP_016690613.2">
    <property type="nucleotide sequence ID" value="XM_016835124.2"/>
</dbReference>
<accession>A0A1U8JPH1</accession>
<dbReference type="CDD" id="cd10017">
    <property type="entry name" value="B3_DNA"/>
    <property type="match status" value="2"/>
</dbReference>
<dbReference type="STRING" id="3635.A0A1U8JPH1"/>
<evidence type="ECO:0000256" key="4">
    <source>
        <dbReference type="ARBA" id="ARBA00023163"/>
    </source>
</evidence>
<organism evidence="8 9">
    <name type="scientific">Gossypium hirsutum</name>
    <name type="common">Upland cotton</name>
    <name type="synonym">Gossypium mexicanum</name>
    <dbReference type="NCBI Taxonomy" id="3635"/>
    <lineage>
        <taxon>Eukaryota</taxon>
        <taxon>Viridiplantae</taxon>
        <taxon>Streptophyta</taxon>
        <taxon>Embryophyta</taxon>
        <taxon>Tracheophyta</taxon>
        <taxon>Spermatophyta</taxon>
        <taxon>Magnoliopsida</taxon>
        <taxon>eudicotyledons</taxon>
        <taxon>Gunneridae</taxon>
        <taxon>Pentapetalae</taxon>
        <taxon>rosids</taxon>
        <taxon>malvids</taxon>
        <taxon>Malvales</taxon>
        <taxon>Malvaceae</taxon>
        <taxon>Malvoideae</taxon>
        <taxon>Gossypium</taxon>
    </lineage>
</organism>
<evidence type="ECO:0000256" key="2">
    <source>
        <dbReference type="ARBA" id="ARBA00023015"/>
    </source>
</evidence>
<gene>
    <name evidence="9" type="primary">LOC107907808</name>
</gene>
<sequence length="429" mass="48897">MRSTDSAMKTECNLKSAQQFRHNGKGDKSTSHSRIQRLKAHAKVKALERASNTFKSENPFFLTIPTEFVREHLMKEHRSVTLCNSSGKTWIANFKQSQIGKNQYSYLQTGWGTFVRDNNIQVNDVCAFELINSTEISFKVVIYKGQHANCHQILVSEMQYPYTRDNHSQSDEILEQNIEESEDDDTTEILEVISPSLKVREELQSSCPRSHKMMSSTNSAIKTKTVCNGIKGHAVQLCQGKSDEKALFCNSLQLKWENLDCYVQAKKNREKANFISNSWLRSSERPVKHKAPSYASQGCPEPLTALEKAKAFQMAGAFKSENPFFVIVLQPSHVHGNKLSVPMNFARKYLTMMHKKVIHLLSDGNSWPVIYDPRFEWSYVFLCNGWHRFAVDNNLEVGDVCVFELTGGIETSMKVTIYKKQAIEDENLG</sequence>